<organism evidence="1">
    <name type="scientific">Arundo donax</name>
    <name type="common">Giant reed</name>
    <name type="synonym">Donax arundinaceus</name>
    <dbReference type="NCBI Taxonomy" id="35708"/>
    <lineage>
        <taxon>Eukaryota</taxon>
        <taxon>Viridiplantae</taxon>
        <taxon>Streptophyta</taxon>
        <taxon>Embryophyta</taxon>
        <taxon>Tracheophyta</taxon>
        <taxon>Spermatophyta</taxon>
        <taxon>Magnoliopsida</taxon>
        <taxon>Liliopsida</taxon>
        <taxon>Poales</taxon>
        <taxon>Poaceae</taxon>
        <taxon>PACMAD clade</taxon>
        <taxon>Arundinoideae</taxon>
        <taxon>Arundineae</taxon>
        <taxon>Arundo</taxon>
    </lineage>
</organism>
<dbReference type="EMBL" id="GBRH01270070">
    <property type="protein sequence ID" value="JAD27825.1"/>
    <property type="molecule type" value="Transcribed_RNA"/>
</dbReference>
<name>A0A0A8YTB4_ARUDO</name>
<protein>
    <submittedName>
        <fullName evidence="1">Uncharacterized protein</fullName>
    </submittedName>
</protein>
<evidence type="ECO:0000313" key="1">
    <source>
        <dbReference type="EMBL" id="JAD27825.1"/>
    </source>
</evidence>
<proteinExistence type="predicted"/>
<reference evidence="1" key="2">
    <citation type="journal article" date="2015" name="Data Brief">
        <title>Shoot transcriptome of the giant reed, Arundo donax.</title>
        <authorList>
            <person name="Barrero R.A."/>
            <person name="Guerrero F.D."/>
            <person name="Moolhuijzen P."/>
            <person name="Goolsby J.A."/>
            <person name="Tidwell J."/>
            <person name="Bellgard S.E."/>
            <person name="Bellgard M.I."/>
        </authorList>
    </citation>
    <scope>NUCLEOTIDE SEQUENCE</scope>
    <source>
        <tissue evidence="1">Shoot tissue taken approximately 20 cm above the soil surface</tissue>
    </source>
</reference>
<accession>A0A0A8YTB4</accession>
<reference evidence="1" key="1">
    <citation type="submission" date="2014-09" db="EMBL/GenBank/DDBJ databases">
        <authorList>
            <person name="Magalhaes I.L.F."/>
            <person name="Oliveira U."/>
            <person name="Santos F.R."/>
            <person name="Vidigal T.H.D.A."/>
            <person name="Brescovit A.D."/>
            <person name="Santos A.J."/>
        </authorList>
    </citation>
    <scope>NUCLEOTIDE SEQUENCE</scope>
    <source>
        <tissue evidence="1">Shoot tissue taken approximately 20 cm above the soil surface</tissue>
    </source>
</reference>
<sequence length="32" mass="3702">MVHDLENTLAMQNLPDPRLTRWSFSAHHSVVV</sequence>
<dbReference type="AlphaFoldDB" id="A0A0A8YTB4"/>